<dbReference type="Proteomes" id="UP001165083">
    <property type="component" value="Unassembled WGS sequence"/>
</dbReference>
<protein>
    <submittedName>
        <fullName evidence="2">Unnamed protein product</fullName>
    </submittedName>
</protein>
<evidence type="ECO:0000313" key="2">
    <source>
        <dbReference type="EMBL" id="GMF12871.1"/>
    </source>
</evidence>
<dbReference type="InterPro" id="IPR008271">
    <property type="entry name" value="Ser/Thr_kinase_AS"/>
</dbReference>
<dbReference type="PANTHER" id="PTHR44329:SF214">
    <property type="entry name" value="PROTEIN KINASE DOMAIN-CONTAINING PROTEIN"/>
    <property type="match status" value="1"/>
</dbReference>
<accession>A0A9W6TDQ8</accession>
<dbReference type="GO" id="GO:0004674">
    <property type="term" value="F:protein serine/threonine kinase activity"/>
    <property type="evidence" value="ECO:0007669"/>
    <property type="project" value="TreeGrafter"/>
</dbReference>
<proteinExistence type="predicted"/>
<gene>
    <name evidence="2" type="ORF">Plil01_000341700</name>
</gene>
<name>A0A9W6TDQ8_9STRA</name>
<evidence type="ECO:0000259" key="1">
    <source>
        <dbReference type="PROSITE" id="PS50011"/>
    </source>
</evidence>
<feature type="domain" description="Protein kinase" evidence="1">
    <location>
        <begin position="1"/>
        <end position="304"/>
    </location>
</feature>
<sequence length="331" mass="36999">MESTGEKNTFVPQCQQLNYQEPVAKLARDAALEIFSGDIEAKMDHYARHGVLRVDAKSYSSSLKWSMSQSLLKWLLPHHGIAKWDYLSEGAYANVSRGMWFGAPVALKQLKKLDLDQCQALSEEVNILGGTLEKFCRHDGSTEKVWGYLHDAAVGLQGLHWHRVIHADLKCNNILISAGGPAKLIDFGLSCLETCDGGGAVGAYRWKAPECLNGEGPTFASDVFSFGMCVVQAISRRLPWPSISYDPVVKYNVTRGKLPKQPDCFSTLKWELVKRMCRFKPEERLDLDSVVKVLGFFANRSPYIDDQRIKQTLADWEREAQSPPVTEAAST</sequence>
<dbReference type="PROSITE" id="PS50011">
    <property type="entry name" value="PROTEIN_KINASE_DOM"/>
    <property type="match status" value="1"/>
</dbReference>
<dbReference type="AlphaFoldDB" id="A0A9W6TDQ8"/>
<organism evidence="2 3">
    <name type="scientific">Phytophthora lilii</name>
    <dbReference type="NCBI Taxonomy" id="2077276"/>
    <lineage>
        <taxon>Eukaryota</taxon>
        <taxon>Sar</taxon>
        <taxon>Stramenopiles</taxon>
        <taxon>Oomycota</taxon>
        <taxon>Peronosporomycetes</taxon>
        <taxon>Peronosporales</taxon>
        <taxon>Peronosporaceae</taxon>
        <taxon>Phytophthora</taxon>
    </lineage>
</organism>
<reference evidence="2" key="1">
    <citation type="submission" date="2023-04" db="EMBL/GenBank/DDBJ databases">
        <title>Phytophthora lilii NBRC 32176.</title>
        <authorList>
            <person name="Ichikawa N."/>
            <person name="Sato H."/>
            <person name="Tonouchi N."/>
        </authorList>
    </citation>
    <scope>NUCLEOTIDE SEQUENCE</scope>
    <source>
        <strain evidence="2">NBRC 32176</strain>
    </source>
</reference>
<comment type="caution">
    <text evidence="2">The sequence shown here is derived from an EMBL/GenBank/DDBJ whole genome shotgun (WGS) entry which is preliminary data.</text>
</comment>
<dbReference type="InterPro" id="IPR051681">
    <property type="entry name" value="Ser/Thr_Kinases-Pseudokinases"/>
</dbReference>
<dbReference type="InterPro" id="IPR000719">
    <property type="entry name" value="Prot_kinase_dom"/>
</dbReference>
<dbReference type="InterPro" id="IPR001245">
    <property type="entry name" value="Ser-Thr/Tyr_kinase_cat_dom"/>
</dbReference>
<dbReference type="GO" id="GO:0005524">
    <property type="term" value="F:ATP binding"/>
    <property type="evidence" value="ECO:0007669"/>
    <property type="project" value="InterPro"/>
</dbReference>
<dbReference type="Pfam" id="PF07714">
    <property type="entry name" value="PK_Tyr_Ser-Thr"/>
    <property type="match status" value="1"/>
</dbReference>
<dbReference type="EMBL" id="BSXW01000133">
    <property type="protein sequence ID" value="GMF12871.1"/>
    <property type="molecule type" value="Genomic_DNA"/>
</dbReference>
<dbReference type="OrthoDB" id="117485at2759"/>
<evidence type="ECO:0000313" key="3">
    <source>
        <dbReference type="Proteomes" id="UP001165083"/>
    </source>
</evidence>
<dbReference type="PROSITE" id="PS00108">
    <property type="entry name" value="PROTEIN_KINASE_ST"/>
    <property type="match status" value="1"/>
</dbReference>
<dbReference type="Gene3D" id="1.10.510.10">
    <property type="entry name" value="Transferase(Phosphotransferase) domain 1"/>
    <property type="match status" value="1"/>
</dbReference>
<dbReference type="SUPFAM" id="SSF56112">
    <property type="entry name" value="Protein kinase-like (PK-like)"/>
    <property type="match status" value="1"/>
</dbReference>
<dbReference type="InterPro" id="IPR011009">
    <property type="entry name" value="Kinase-like_dom_sf"/>
</dbReference>
<dbReference type="SMART" id="SM00220">
    <property type="entry name" value="S_TKc"/>
    <property type="match status" value="1"/>
</dbReference>
<dbReference type="PANTHER" id="PTHR44329">
    <property type="entry name" value="SERINE/THREONINE-PROTEIN KINASE TNNI3K-RELATED"/>
    <property type="match status" value="1"/>
</dbReference>
<keyword evidence="3" id="KW-1185">Reference proteome</keyword>